<dbReference type="PANTHER" id="PTHR30383:SF5">
    <property type="entry name" value="SGNH HYDROLASE-TYPE ESTERASE DOMAIN-CONTAINING PROTEIN"/>
    <property type="match status" value="1"/>
</dbReference>
<accession>A0A402CRB2</accession>
<dbReference type="InterPro" id="IPR005084">
    <property type="entry name" value="CBM6"/>
</dbReference>
<dbReference type="GO" id="GO:0004622">
    <property type="term" value="F:phosphatidylcholine lysophospholipase activity"/>
    <property type="evidence" value="ECO:0007669"/>
    <property type="project" value="TreeGrafter"/>
</dbReference>
<dbReference type="InterPro" id="IPR013830">
    <property type="entry name" value="SGNH_hydro"/>
</dbReference>
<gene>
    <name evidence="1" type="ORF">CCAX7_65740</name>
</gene>
<dbReference type="OrthoDB" id="9777593at2"/>
<name>A0A402CRB2_9BACT</name>
<dbReference type="PROSITE" id="PS51175">
    <property type="entry name" value="CBM6"/>
    <property type="match status" value="1"/>
</dbReference>
<dbReference type="Gene3D" id="2.60.120.260">
    <property type="entry name" value="Galactose-binding domain-like"/>
    <property type="match status" value="1"/>
</dbReference>
<dbReference type="GO" id="GO:0030246">
    <property type="term" value="F:carbohydrate binding"/>
    <property type="evidence" value="ECO:0007669"/>
    <property type="project" value="InterPro"/>
</dbReference>
<dbReference type="InterPro" id="IPR008979">
    <property type="entry name" value="Galactose-bd-like_sf"/>
</dbReference>
<keyword evidence="2" id="KW-1185">Reference proteome</keyword>
<dbReference type="RefSeq" id="WP_119319877.1">
    <property type="nucleotide sequence ID" value="NZ_AP025739.1"/>
</dbReference>
<protein>
    <submittedName>
        <fullName evidence="1">Uncharacterized protein</fullName>
    </submittedName>
</protein>
<dbReference type="SUPFAM" id="SSF49785">
    <property type="entry name" value="Galactose-binding domain-like"/>
    <property type="match status" value="1"/>
</dbReference>
<evidence type="ECO:0000313" key="2">
    <source>
        <dbReference type="Proteomes" id="UP000287394"/>
    </source>
</evidence>
<dbReference type="Proteomes" id="UP000287394">
    <property type="component" value="Chromosome"/>
</dbReference>
<dbReference type="AlphaFoldDB" id="A0A402CRB2"/>
<dbReference type="Pfam" id="PF16871">
    <property type="entry name" value="DUF5077"/>
    <property type="match status" value="1"/>
</dbReference>
<reference evidence="1 2" key="1">
    <citation type="journal article" date="2019" name="Int. J. Syst. Evol. Microbiol.">
        <title>Capsulimonas corticalis gen. nov., sp. nov., an aerobic capsulated bacterium, of a novel bacterial order, Capsulimonadales ord. nov., of the class Armatimonadia of the phylum Armatimonadetes.</title>
        <authorList>
            <person name="Li J."/>
            <person name="Kudo C."/>
            <person name="Tonouchi A."/>
        </authorList>
    </citation>
    <scope>NUCLEOTIDE SEQUENCE [LARGE SCALE GENOMIC DNA]</scope>
    <source>
        <strain evidence="1 2">AX-7</strain>
    </source>
</reference>
<evidence type="ECO:0000313" key="1">
    <source>
        <dbReference type="EMBL" id="BDI34523.1"/>
    </source>
</evidence>
<dbReference type="InterPro" id="IPR031712">
    <property type="entry name" value="DUF5077"/>
</dbReference>
<dbReference type="PANTHER" id="PTHR30383">
    <property type="entry name" value="THIOESTERASE 1/PROTEASE 1/LYSOPHOSPHOLIPASE L1"/>
    <property type="match status" value="1"/>
</dbReference>
<sequence length="682" mass="73362">MAIKSTMILAAALAAPMFAALAGAAKPTTVALPAGAAQILDSATLETGGGAFVERKAGGDDIGGWTDPHALIRWTAQIPKPGVYHVELEYAQPTGNDGAALRISVGDQSVETTPPATGDWTTYQTVTAGDVQIARAGDVDVVMTASKAPHPYIMNVRSLTLRLAKQKKLSAPADAAALSPLTLAGKRVLWLGDSITQDGKYVTDIQYALEKRYPRQTFDIVSIGLASETTSGLTEKRHPFPRPDIHERLKRALDKVKPSVVVACYGMNDGIYHPQSPERFAAFQKGVRTLIDAVRASGAQLVLLTPPPFDAKVAGNLEKADAADFSFSDPYEGYDDVLAQYAAWEMGLHEPGMRVIDLHTPLAEYRKNERISDPNFRDTADGIHPDAAGHLAMANVVLTALGVPVKMDMTHSALASDVQAMEADPLYDLVRRQRERRSAGWLAYVGYTRGETVRADSVDAAETAAQALTPQIDAMRQPIRVACVGDSITWGANIDNPAVNSYPAVLGRMLGDRYRVYNFGVSGTTMLKKGDSPYWNQGAYKAAMDSQPNIVVIMLGTNDTKSQNWKYKDEYSANYTEMVRLFAALPTKPKIFLCRPVPVPKTGNYGINEAGVQEEIPMIDAIAAREAATEVDIHAALSGHDDLIPDNVHPNAAGARLIAGAVYKAVTGQEPPAGTAGFTLYF</sequence>
<dbReference type="InterPro" id="IPR036514">
    <property type="entry name" value="SGNH_hydro_sf"/>
</dbReference>
<dbReference type="SUPFAM" id="SSF52266">
    <property type="entry name" value="SGNH hydrolase"/>
    <property type="match status" value="2"/>
</dbReference>
<dbReference type="EMBL" id="AP025739">
    <property type="protein sequence ID" value="BDI34523.1"/>
    <property type="molecule type" value="Genomic_DNA"/>
</dbReference>
<proteinExistence type="predicted"/>
<dbReference type="KEGG" id="ccot:CCAX7_65740"/>
<dbReference type="InterPro" id="IPR051532">
    <property type="entry name" value="Ester_Hydrolysis_Enzymes"/>
</dbReference>
<dbReference type="CDD" id="cd01834">
    <property type="entry name" value="SGNH_hydrolase_like_2"/>
    <property type="match status" value="1"/>
</dbReference>
<organism evidence="1 2">
    <name type="scientific">Capsulimonas corticalis</name>
    <dbReference type="NCBI Taxonomy" id="2219043"/>
    <lineage>
        <taxon>Bacteria</taxon>
        <taxon>Bacillati</taxon>
        <taxon>Armatimonadota</taxon>
        <taxon>Armatimonadia</taxon>
        <taxon>Capsulimonadales</taxon>
        <taxon>Capsulimonadaceae</taxon>
        <taxon>Capsulimonas</taxon>
    </lineage>
</organism>
<dbReference type="Pfam" id="PF13472">
    <property type="entry name" value="Lipase_GDSL_2"/>
    <property type="match status" value="2"/>
</dbReference>
<dbReference type="Gene3D" id="3.40.50.1110">
    <property type="entry name" value="SGNH hydrolase"/>
    <property type="match status" value="2"/>
</dbReference>